<comment type="cofactor">
    <cofactor evidence="1">
        <name>a divalent metal cation</name>
        <dbReference type="ChEBI" id="CHEBI:60240"/>
    </cofactor>
</comment>
<sequence>EDLDIVSHGFARLGHHRAFAKTLGAIEGCHIHIKCQSSPDDQRYRNRKLFPSIILQAVCDHQGSFIDTYVGWPESVHDLRVLRHSPLYRQSVYPPPRCFILSDGVYPCLQHPLPLIILYKRPLQGVRAQLFNTHHEGARSFERRRMMKTMFRQVLEVHPIFVPHVFSQSPCQLITVKESW</sequence>
<keyword evidence="7" id="KW-0539">Nucleus</keyword>
<dbReference type="GeneTree" id="ENSGT00940000164797"/>
<comment type="subcellular location">
    <subcellularLocation>
        <location evidence="2">Nucleus</location>
    </subcellularLocation>
</comment>
<keyword evidence="6" id="KW-0378">Hydrolase</keyword>
<reference evidence="9" key="2">
    <citation type="submission" date="2025-08" db="UniProtKB">
        <authorList>
            <consortium name="Ensembl"/>
        </authorList>
    </citation>
    <scope>IDENTIFICATION</scope>
</reference>
<dbReference type="GO" id="GO:0004518">
    <property type="term" value="F:nuclease activity"/>
    <property type="evidence" value="ECO:0007669"/>
    <property type="project" value="UniProtKB-KW"/>
</dbReference>
<dbReference type="GO" id="GO:0046872">
    <property type="term" value="F:metal ion binding"/>
    <property type="evidence" value="ECO:0007669"/>
    <property type="project" value="UniProtKB-KW"/>
</dbReference>
<evidence type="ECO:0000256" key="2">
    <source>
        <dbReference type="ARBA" id="ARBA00004123"/>
    </source>
</evidence>
<dbReference type="PANTHER" id="PTHR22930:SF85">
    <property type="entry name" value="GH03217P-RELATED"/>
    <property type="match status" value="1"/>
</dbReference>
<dbReference type="Ensembl" id="ENSPFOT00000027080.1">
    <property type="protein sequence ID" value="ENSPFOP00000028422.1"/>
    <property type="gene ID" value="ENSPFOG00000021949.1"/>
</dbReference>
<organism evidence="9 10">
    <name type="scientific">Poecilia formosa</name>
    <name type="common">Amazon molly</name>
    <name type="synonym">Limia formosa</name>
    <dbReference type="NCBI Taxonomy" id="48698"/>
    <lineage>
        <taxon>Eukaryota</taxon>
        <taxon>Metazoa</taxon>
        <taxon>Chordata</taxon>
        <taxon>Craniata</taxon>
        <taxon>Vertebrata</taxon>
        <taxon>Euteleostomi</taxon>
        <taxon>Actinopterygii</taxon>
        <taxon>Neopterygii</taxon>
        <taxon>Teleostei</taxon>
        <taxon>Neoteleostei</taxon>
        <taxon>Acanthomorphata</taxon>
        <taxon>Ovalentaria</taxon>
        <taxon>Atherinomorphae</taxon>
        <taxon>Cyprinodontiformes</taxon>
        <taxon>Poeciliidae</taxon>
        <taxon>Poeciliinae</taxon>
        <taxon>Poecilia</taxon>
    </lineage>
</organism>
<dbReference type="PANTHER" id="PTHR22930">
    <property type="match status" value="1"/>
</dbReference>
<evidence type="ECO:0000256" key="6">
    <source>
        <dbReference type="ARBA" id="ARBA00022801"/>
    </source>
</evidence>
<evidence type="ECO:0000256" key="5">
    <source>
        <dbReference type="ARBA" id="ARBA00022723"/>
    </source>
</evidence>
<accession>A0A096MAI1</accession>
<dbReference type="InterPro" id="IPR045249">
    <property type="entry name" value="HARBI1-like"/>
</dbReference>
<evidence type="ECO:0000259" key="8">
    <source>
        <dbReference type="Pfam" id="PF13359"/>
    </source>
</evidence>
<dbReference type="AlphaFoldDB" id="A0A096MAI1"/>
<evidence type="ECO:0000256" key="4">
    <source>
        <dbReference type="ARBA" id="ARBA00022722"/>
    </source>
</evidence>
<feature type="domain" description="DDE Tnp4" evidence="8">
    <location>
        <begin position="27"/>
        <end position="144"/>
    </location>
</feature>
<dbReference type="eggNOG" id="KOG4585">
    <property type="taxonomic scope" value="Eukaryota"/>
</dbReference>
<proteinExistence type="inferred from homology"/>
<keyword evidence="4" id="KW-0540">Nuclease</keyword>
<dbReference type="STRING" id="48698.ENSPFOP00000028422"/>
<keyword evidence="10" id="KW-1185">Reference proteome</keyword>
<name>A0A096MAI1_POEFO</name>
<evidence type="ECO:0000256" key="7">
    <source>
        <dbReference type="ARBA" id="ARBA00023242"/>
    </source>
</evidence>
<protein>
    <recommendedName>
        <fullName evidence="8">DDE Tnp4 domain-containing protein</fullName>
    </recommendedName>
</protein>
<comment type="similarity">
    <text evidence="3">Belongs to the HARBI1 family.</text>
</comment>
<dbReference type="Pfam" id="PF13359">
    <property type="entry name" value="DDE_Tnp_4"/>
    <property type="match status" value="1"/>
</dbReference>
<keyword evidence="5" id="KW-0479">Metal-binding</keyword>
<reference evidence="9" key="3">
    <citation type="submission" date="2025-09" db="UniProtKB">
        <authorList>
            <consortium name="Ensembl"/>
        </authorList>
    </citation>
    <scope>IDENTIFICATION</scope>
</reference>
<dbReference type="Proteomes" id="UP000028760">
    <property type="component" value="Unassembled WGS sequence"/>
</dbReference>
<evidence type="ECO:0000313" key="10">
    <source>
        <dbReference type="Proteomes" id="UP000028760"/>
    </source>
</evidence>
<evidence type="ECO:0000313" key="9">
    <source>
        <dbReference type="Ensembl" id="ENSPFOP00000028422.1"/>
    </source>
</evidence>
<evidence type="ECO:0000256" key="1">
    <source>
        <dbReference type="ARBA" id="ARBA00001968"/>
    </source>
</evidence>
<evidence type="ECO:0000256" key="3">
    <source>
        <dbReference type="ARBA" id="ARBA00006958"/>
    </source>
</evidence>
<reference evidence="10" key="1">
    <citation type="submission" date="2013-10" db="EMBL/GenBank/DDBJ databases">
        <authorList>
            <person name="Schartl M."/>
            <person name="Warren W."/>
        </authorList>
    </citation>
    <scope>NUCLEOTIDE SEQUENCE [LARGE SCALE GENOMIC DNA]</scope>
    <source>
        <strain evidence="10">female</strain>
    </source>
</reference>
<dbReference type="EMBL" id="AYCK01012930">
    <property type="status" value="NOT_ANNOTATED_CDS"/>
    <property type="molecule type" value="Genomic_DNA"/>
</dbReference>
<dbReference type="GO" id="GO:0005634">
    <property type="term" value="C:nucleus"/>
    <property type="evidence" value="ECO:0007669"/>
    <property type="project" value="UniProtKB-SubCell"/>
</dbReference>
<dbReference type="OMA" id="MAREDEH"/>
<dbReference type="InterPro" id="IPR027806">
    <property type="entry name" value="HARBI1_dom"/>
</dbReference>
<dbReference type="GO" id="GO:0016787">
    <property type="term" value="F:hydrolase activity"/>
    <property type="evidence" value="ECO:0007669"/>
    <property type="project" value="UniProtKB-KW"/>
</dbReference>